<feature type="signal peptide" evidence="2">
    <location>
        <begin position="1"/>
        <end position="25"/>
    </location>
</feature>
<dbReference type="InterPro" id="IPR029058">
    <property type="entry name" value="AB_hydrolase_fold"/>
</dbReference>
<dbReference type="EMBL" id="QRCM01000001">
    <property type="protein sequence ID" value="TXG90102.1"/>
    <property type="molecule type" value="Genomic_DNA"/>
</dbReference>
<feature type="chain" id="PRO_5026803629" evidence="2">
    <location>
        <begin position="26"/>
        <end position="398"/>
    </location>
</feature>
<keyword evidence="3" id="KW-0378">Hydrolase</keyword>
<dbReference type="Proteomes" id="UP000471120">
    <property type="component" value="Unassembled WGS sequence"/>
</dbReference>
<sequence>MSTRAMLFACWIVTFGMVAATVACAPAPVPVDERRPDPGTVVGSPRRLASYPALYTSTSRAERVEYSSRGPAGEPTVVSGALLVPRGEPPPDGWPIVSYAHAGDGGDPACAPSLSPDLRGALDELLGLVSRGYVVVATDYQRSSARGPHPYLDVASSSANLVDAARAAVASVPGASNRWFAVGVSQGGHAAWAANERATDSELRLLGSVSLAPQLDMTDVATDAARGSLSPERVVLFPTLVDGASSTDPSVVPDNLYRGTLSRRTDAAAPCLGDSGAVGTDDARAVPAADYAPATDEDRVRLTAALDARRLPRSPATAPALVAFGGRDSVTSPERTRAAVRAACARGDRVTVLERPDDDHRVGISPEVLDWITALRSGATPRPTCGPEPTSPTSTGPE</sequence>
<reference evidence="3 4" key="1">
    <citation type="submission" date="2018-07" db="EMBL/GenBank/DDBJ databases">
        <title>Genome sequence of Rhodococcus rhodnii ATCC 35071 from Rhodnius prolixus.</title>
        <authorList>
            <person name="Patel V."/>
            <person name="Vogel K.J."/>
        </authorList>
    </citation>
    <scope>NUCLEOTIDE SEQUENCE [LARGE SCALE GENOMIC DNA]</scope>
    <source>
        <strain evidence="3 4">ATCC 35071</strain>
    </source>
</reference>
<gene>
    <name evidence="3" type="ORF">DW322_07585</name>
</gene>
<dbReference type="PANTHER" id="PTHR34853">
    <property type="match status" value="1"/>
</dbReference>
<dbReference type="RefSeq" id="WP_010837033.1">
    <property type="nucleotide sequence ID" value="NZ_QRCM01000001.1"/>
</dbReference>
<protein>
    <submittedName>
        <fullName evidence="3">Alpha/beta hydrolase</fullName>
    </submittedName>
</protein>
<accession>A0A6P2CCP2</accession>
<proteinExistence type="predicted"/>
<dbReference type="SUPFAM" id="SSF53474">
    <property type="entry name" value="alpha/beta-Hydrolases"/>
    <property type="match status" value="1"/>
</dbReference>
<organism evidence="3 4">
    <name type="scientific">Rhodococcus rhodnii</name>
    <dbReference type="NCBI Taxonomy" id="38312"/>
    <lineage>
        <taxon>Bacteria</taxon>
        <taxon>Bacillati</taxon>
        <taxon>Actinomycetota</taxon>
        <taxon>Actinomycetes</taxon>
        <taxon>Mycobacteriales</taxon>
        <taxon>Nocardiaceae</taxon>
        <taxon>Rhodococcus</taxon>
    </lineage>
</organism>
<feature type="region of interest" description="Disordered" evidence="1">
    <location>
        <begin position="376"/>
        <end position="398"/>
    </location>
</feature>
<evidence type="ECO:0000256" key="2">
    <source>
        <dbReference type="SAM" id="SignalP"/>
    </source>
</evidence>
<keyword evidence="2" id="KW-0732">Signal</keyword>
<evidence type="ECO:0000313" key="3">
    <source>
        <dbReference type="EMBL" id="TXG90102.1"/>
    </source>
</evidence>
<evidence type="ECO:0000313" key="4">
    <source>
        <dbReference type="Proteomes" id="UP000471120"/>
    </source>
</evidence>
<dbReference type="InterPro" id="IPR005152">
    <property type="entry name" value="Lipase_secreted"/>
</dbReference>
<name>A0A6P2CCP2_9NOCA</name>
<dbReference type="GO" id="GO:0016042">
    <property type="term" value="P:lipid catabolic process"/>
    <property type="evidence" value="ECO:0007669"/>
    <property type="project" value="InterPro"/>
</dbReference>
<dbReference type="PROSITE" id="PS51257">
    <property type="entry name" value="PROKAR_LIPOPROTEIN"/>
    <property type="match status" value="1"/>
</dbReference>
<comment type="caution">
    <text evidence="3">The sequence shown here is derived from an EMBL/GenBank/DDBJ whole genome shotgun (WGS) entry which is preliminary data.</text>
</comment>
<dbReference type="AlphaFoldDB" id="A0A6P2CCP2"/>
<dbReference type="GO" id="GO:0004806">
    <property type="term" value="F:triacylglycerol lipase activity"/>
    <property type="evidence" value="ECO:0007669"/>
    <property type="project" value="InterPro"/>
</dbReference>
<dbReference type="Gene3D" id="3.40.50.1820">
    <property type="entry name" value="alpha/beta hydrolase"/>
    <property type="match status" value="2"/>
</dbReference>
<dbReference type="PANTHER" id="PTHR34853:SF1">
    <property type="entry name" value="LIPASE 5"/>
    <property type="match status" value="1"/>
</dbReference>
<evidence type="ECO:0000256" key="1">
    <source>
        <dbReference type="SAM" id="MobiDB-lite"/>
    </source>
</evidence>
<dbReference type="PIRSF" id="PIRSF029171">
    <property type="entry name" value="Esterase_LipA"/>
    <property type="match status" value="1"/>
</dbReference>